<dbReference type="PANTHER" id="PTHR24198:SF165">
    <property type="entry name" value="ANKYRIN REPEAT-CONTAINING PROTEIN-RELATED"/>
    <property type="match status" value="1"/>
</dbReference>
<organism evidence="6 7">
    <name type="scientific">Mycena chlorophos</name>
    <name type="common">Agaric fungus</name>
    <name type="synonym">Agaricus chlorophos</name>
    <dbReference type="NCBI Taxonomy" id="658473"/>
    <lineage>
        <taxon>Eukaryota</taxon>
        <taxon>Fungi</taxon>
        <taxon>Dikarya</taxon>
        <taxon>Basidiomycota</taxon>
        <taxon>Agaricomycotina</taxon>
        <taxon>Agaricomycetes</taxon>
        <taxon>Agaricomycetidae</taxon>
        <taxon>Agaricales</taxon>
        <taxon>Marasmiineae</taxon>
        <taxon>Mycenaceae</taxon>
        <taxon>Mycena</taxon>
    </lineage>
</organism>
<feature type="repeat" description="ANK" evidence="3">
    <location>
        <begin position="629"/>
        <end position="657"/>
    </location>
</feature>
<dbReference type="Gene3D" id="3.40.50.300">
    <property type="entry name" value="P-loop containing nucleotide triphosphate hydrolases"/>
    <property type="match status" value="1"/>
</dbReference>
<keyword evidence="7" id="KW-1185">Reference proteome</keyword>
<dbReference type="PROSITE" id="PS50088">
    <property type="entry name" value="ANK_REPEAT"/>
    <property type="match status" value="6"/>
</dbReference>
<dbReference type="Gene3D" id="1.25.40.20">
    <property type="entry name" value="Ankyrin repeat-containing domain"/>
    <property type="match status" value="2"/>
</dbReference>
<accession>A0ABQ0LR22</accession>
<feature type="repeat" description="ANK" evidence="3">
    <location>
        <begin position="823"/>
        <end position="855"/>
    </location>
</feature>
<reference evidence="6" key="1">
    <citation type="submission" date="2014-09" db="EMBL/GenBank/DDBJ databases">
        <title>Genome sequence of the luminous mushroom Mycena chlorophos for searching fungal bioluminescence genes.</title>
        <authorList>
            <person name="Tanaka Y."/>
            <person name="Kasuga D."/>
            <person name="Oba Y."/>
            <person name="Hase S."/>
            <person name="Sato K."/>
            <person name="Oba Y."/>
            <person name="Sakakibara Y."/>
        </authorList>
    </citation>
    <scope>NUCLEOTIDE SEQUENCE</scope>
</reference>
<feature type="repeat" description="ANK" evidence="3">
    <location>
        <begin position="856"/>
        <end position="888"/>
    </location>
</feature>
<dbReference type="Pfam" id="PF24883">
    <property type="entry name" value="NPHP3_N"/>
    <property type="match status" value="1"/>
</dbReference>
<dbReference type="SUPFAM" id="SSF52540">
    <property type="entry name" value="P-loop containing nucleoside triphosphate hydrolases"/>
    <property type="match status" value="1"/>
</dbReference>
<feature type="repeat" description="ANK" evidence="3">
    <location>
        <begin position="724"/>
        <end position="756"/>
    </location>
</feature>
<keyword evidence="1" id="KW-0677">Repeat</keyword>
<sequence>MKSVDTLATFANPGTASALRRSSQSLSAHSLKSIKHILADAAPTPRVPHECSSCLSPSPRRPLYPPALYLVMSLQSTSTPIYGGTGGAGGQGGQEGGPGGIGQGNTVRIKTESVQVYYAQPDDYHKIMDFLSPIKFLQRQQEIFQVRKDGTGNWFLEDARFLEWKSSSKSARILWCPGIPGSGKTVLSSPVYDHLRASQTPGTAVACAFLNYKESNTQTPGNILGAIVQQMAQDNNDFKPLQILYQKHLKQRTPITLQELRGLLKQYAQQFNQVYIIIDALDEYASHKEDLLQAIMTSADNIRLLVTCRPHILPPHTLESAKVDIHPPDDDIKAYIISQVNQSRRLHKFAQEEALKMEMIESLTSKAAGMFLFVKLQMDLLSSALTKKSLLQILSSLPTDLGSLYTQTLERIKLEKSELAEIGILALGWVAFAMRPLTWLELRGALAMPYTSPLMPDESSMIDVEDLLEACHGLLIESKPWKSGYQPEPLTGLWLAVAGDLDHIVKQLLQDPKQAAIAEDTITVAAYHGHVSILAILKEAAISVTHIILNRALKIAAAQGHLSTVRFLVAWKSNGPVRELQFHGSETMYTKSLAIRIAAQQGYKDIVQDLLETVTHHTHSVIRELYGLALHAAAWRGYHDIVQLLINANTDLNIVNGDFGTALQVAVHEGHYDTVELLLNAKADPDVRGGDFGTALYAAVIGRRANIVQLLLNANADPNIVSGFEGTPLQAAASVGDRTIVKLLLDANADPNIIGTQTASTLYTAIYSENYGIIELLLKAKTDLDVIGGFHGTALQVAAYKGSYVTVKLLLNANADPNIVGGYHETALQAAAEEGSQSIVELILNARADPNIIGGKYGTPLQAAAYKGHQTIVELLLNAKADPNLVGGYYGTALQAACHAESQNIVELLLNVKADPNLVGGHYGTALQAAVYKGHQHIIKLLLNAKADPHIVGGFYRNTLQAAACVGHLDIVELLLTLKVDPNTFGGSYETALWAAVIGSCTWTDSRLPVIVQLLLNANADPNVIGYHSETMLYEAVCAGHC</sequence>
<evidence type="ECO:0000256" key="3">
    <source>
        <dbReference type="PROSITE-ProRule" id="PRU00023"/>
    </source>
</evidence>
<evidence type="ECO:0000256" key="2">
    <source>
        <dbReference type="ARBA" id="ARBA00023043"/>
    </source>
</evidence>
<dbReference type="PANTHER" id="PTHR24198">
    <property type="entry name" value="ANKYRIN REPEAT AND PROTEIN KINASE DOMAIN-CONTAINING PROTEIN"/>
    <property type="match status" value="1"/>
</dbReference>
<dbReference type="InterPro" id="IPR007111">
    <property type="entry name" value="NACHT_NTPase"/>
</dbReference>
<feature type="compositionally biased region" description="Gly residues" evidence="4">
    <location>
        <begin position="83"/>
        <end position="103"/>
    </location>
</feature>
<dbReference type="SUPFAM" id="SSF48403">
    <property type="entry name" value="Ankyrin repeat"/>
    <property type="match status" value="2"/>
</dbReference>
<dbReference type="Proteomes" id="UP000815677">
    <property type="component" value="Unassembled WGS sequence"/>
</dbReference>
<evidence type="ECO:0000256" key="1">
    <source>
        <dbReference type="ARBA" id="ARBA00022737"/>
    </source>
</evidence>
<feature type="domain" description="NACHT" evidence="5">
    <location>
        <begin position="172"/>
        <end position="310"/>
    </location>
</feature>
<feature type="region of interest" description="Disordered" evidence="4">
    <location>
        <begin position="82"/>
        <end position="105"/>
    </location>
</feature>
<dbReference type="EMBL" id="DF848358">
    <property type="protein sequence ID" value="GAT53535.1"/>
    <property type="molecule type" value="Genomic_DNA"/>
</dbReference>
<keyword evidence="2 3" id="KW-0040">ANK repeat</keyword>
<dbReference type="Pfam" id="PF00023">
    <property type="entry name" value="Ank"/>
    <property type="match status" value="1"/>
</dbReference>
<dbReference type="InterPro" id="IPR036770">
    <property type="entry name" value="Ankyrin_rpt-contain_sf"/>
</dbReference>
<evidence type="ECO:0000259" key="5">
    <source>
        <dbReference type="PROSITE" id="PS50837"/>
    </source>
</evidence>
<protein>
    <submittedName>
        <fullName evidence="6">Ankyrin repeat protein</fullName>
    </submittedName>
</protein>
<dbReference type="InterPro" id="IPR002110">
    <property type="entry name" value="Ankyrin_rpt"/>
</dbReference>
<evidence type="ECO:0000313" key="6">
    <source>
        <dbReference type="EMBL" id="GAT53535.1"/>
    </source>
</evidence>
<feature type="repeat" description="ANK" evidence="3">
    <location>
        <begin position="658"/>
        <end position="690"/>
    </location>
</feature>
<dbReference type="InterPro" id="IPR027417">
    <property type="entry name" value="P-loop_NTPase"/>
</dbReference>
<evidence type="ECO:0000256" key="4">
    <source>
        <dbReference type="SAM" id="MobiDB-lite"/>
    </source>
</evidence>
<dbReference type="PROSITE" id="PS50297">
    <property type="entry name" value="ANK_REP_REGION"/>
    <property type="match status" value="3"/>
</dbReference>
<name>A0ABQ0LR22_MYCCL</name>
<feature type="repeat" description="ANK" evidence="3">
    <location>
        <begin position="691"/>
        <end position="723"/>
    </location>
</feature>
<evidence type="ECO:0000313" key="7">
    <source>
        <dbReference type="Proteomes" id="UP000815677"/>
    </source>
</evidence>
<dbReference type="InterPro" id="IPR056884">
    <property type="entry name" value="NPHP3-like_N"/>
</dbReference>
<dbReference type="SMART" id="SM00248">
    <property type="entry name" value="ANK"/>
    <property type="match status" value="12"/>
</dbReference>
<proteinExistence type="predicted"/>
<dbReference type="PROSITE" id="PS50837">
    <property type="entry name" value="NACHT"/>
    <property type="match status" value="1"/>
</dbReference>
<gene>
    <name evidence="6" type="ORF">MCHLO_10480</name>
</gene>
<dbReference type="Pfam" id="PF12796">
    <property type="entry name" value="Ank_2"/>
    <property type="match status" value="4"/>
</dbReference>